<sequence>MLFLLAFSRTSMLRFPLLALALLLASGCDGPVGAIDRERGVTAELTADGIRVTNEFEEAIYVAAYGEEALATAFIPPQTVEAPGRALPLGETVLLRFSEEDFIRSDDGFYSVTWITVKGSAERPVIGPRGSLELRR</sequence>
<dbReference type="InParanoid" id="A0A259U1Z0"/>
<feature type="signal peptide" evidence="1">
    <location>
        <begin position="1"/>
        <end position="34"/>
    </location>
</feature>
<keyword evidence="1" id="KW-0732">Signal</keyword>
<evidence type="ECO:0000313" key="2">
    <source>
        <dbReference type="EMBL" id="OZC04002.1"/>
    </source>
</evidence>
<protein>
    <submittedName>
        <fullName evidence="2">Uncharacterized protein</fullName>
    </submittedName>
</protein>
<proteinExistence type="predicted"/>
<organism evidence="2 3">
    <name type="scientific">Rubricoccus marinus</name>
    <dbReference type="NCBI Taxonomy" id="716817"/>
    <lineage>
        <taxon>Bacteria</taxon>
        <taxon>Pseudomonadati</taxon>
        <taxon>Rhodothermota</taxon>
        <taxon>Rhodothermia</taxon>
        <taxon>Rhodothermales</taxon>
        <taxon>Rubricoccaceae</taxon>
        <taxon>Rubricoccus</taxon>
    </lineage>
</organism>
<dbReference type="EMBL" id="MQWB01000001">
    <property type="protein sequence ID" value="OZC04002.1"/>
    <property type="molecule type" value="Genomic_DNA"/>
</dbReference>
<gene>
    <name evidence="2" type="ORF">BSZ36_14030</name>
</gene>
<dbReference type="Proteomes" id="UP000216446">
    <property type="component" value="Unassembled WGS sequence"/>
</dbReference>
<reference evidence="2 3" key="1">
    <citation type="submission" date="2016-11" db="EMBL/GenBank/DDBJ databases">
        <title>Study of marine rhodopsin-containing bacteria.</title>
        <authorList>
            <person name="Yoshizawa S."/>
            <person name="Kumagai Y."/>
            <person name="Kogure K."/>
        </authorList>
    </citation>
    <scope>NUCLEOTIDE SEQUENCE [LARGE SCALE GENOMIC DNA]</scope>
    <source>
        <strain evidence="2 3">SG-29</strain>
    </source>
</reference>
<evidence type="ECO:0000256" key="1">
    <source>
        <dbReference type="SAM" id="SignalP"/>
    </source>
</evidence>
<comment type="caution">
    <text evidence="2">The sequence shown here is derived from an EMBL/GenBank/DDBJ whole genome shotgun (WGS) entry which is preliminary data.</text>
</comment>
<feature type="chain" id="PRO_5012604757" evidence="1">
    <location>
        <begin position="35"/>
        <end position="136"/>
    </location>
</feature>
<keyword evidence="3" id="KW-1185">Reference proteome</keyword>
<dbReference type="AlphaFoldDB" id="A0A259U1Z0"/>
<name>A0A259U1Z0_9BACT</name>
<accession>A0A259U1Z0</accession>
<evidence type="ECO:0000313" key="3">
    <source>
        <dbReference type="Proteomes" id="UP000216446"/>
    </source>
</evidence>